<dbReference type="Proteomes" id="UP001212841">
    <property type="component" value="Unassembled WGS sequence"/>
</dbReference>
<dbReference type="GO" id="GO:0035556">
    <property type="term" value="P:intracellular signal transduction"/>
    <property type="evidence" value="ECO:0007669"/>
    <property type="project" value="InterPro"/>
</dbReference>
<keyword evidence="3" id="KW-0547">Nucleotide-binding</keyword>
<gene>
    <name evidence="11" type="ORF">HK097_010672</name>
</gene>
<evidence type="ECO:0000313" key="12">
    <source>
        <dbReference type="Proteomes" id="UP001212841"/>
    </source>
</evidence>
<evidence type="ECO:0000256" key="3">
    <source>
        <dbReference type="ARBA" id="ARBA00022741"/>
    </source>
</evidence>
<feature type="coiled-coil region" evidence="8">
    <location>
        <begin position="157"/>
        <end position="191"/>
    </location>
</feature>
<dbReference type="PANTHER" id="PTHR11920:SF335">
    <property type="entry name" value="GUANYLATE CYCLASE"/>
    <property type="match status" value="1"/>
</dbReference>
<evidence type="ECO:0000256" key="1">
    <source>
        <dbReference type="ARBA" id="ARBA00004370"/>
    </source>
</evidence>
<protein>
    <recommendedName>
        <fullName evidence="10">Guanylate cyclase domain-containing protein</fullName>
    </recommendedName>
</protein>
<feature type="compositionally biased region" description="Basic residues" evidence="9">
    <location>
        <begin position="310"/>
        <end position="322"/>
    </location>
</feature>
<feature type="coiled-coil region" evidence="8">
    <location>
        <begin position="458"/>
        <end position="492"/>
    </location>
</feature>
<evidence type="ECO:0000256" key="9">
    <source>
        <dbReference type="SAM" id="MobiDB-lite"/>
    </source>
</evidence>
<dbReference type="InterPro" id="IPR050401">
    <property type="entry name" value="Cyclic_nucleotide_synthase"/>
</dbReference>
<feature type="region of interest" description="Disordered" evidence="9">
    <location>
        <begin position="309"/>
        <end position="331"/>
    </location>
</feature>
<dbReference type="FunFam" id="3.30.70.1230:FF:000030">
    <property type="entry name" value="Si:ch211-215j19.12"/>
    <property type="match status" value="1"/>
</dbReference>
<evidence type="ECO:0000256" key="6">
    <source>
        <dbReference type="ARBA" id="ARBA00023239"/>
    </source>
</evidence>
<comment type="subcellular location">
    <subcellularLocation>
        <location evidence="1">Membrane</location>
    </subcellularLocation>
</comment>
<dbReference type="CDD" id="cd07302">
    <property type="entry name" value="CHD"/>
    <property type="match status" value="1"/>
</dbReference>
<evidence type="ECO:0000256" key="7">
    <source>
        <dbReference type="RuleBase" id="RU000405"/>
    </source>
</evidence>
<evidence type="ECO:0000256" key="4">
    <source>
        <dbReference type="ARBA" id="ARBA00022989"/>
    </source>
</evidence>
<evidence type="ECO:0000313" key="11">
    <source>
        <dbReference type="EMBL" id="KAJ3055396.1"/>
    </source>
</evidence>
<proteinExistence type="inferred from homology"/>
<keyword evidence="4" id="KW-1133">Transmembrane helix</keyword>
<reference evidence="11" key="1">
    <citation type="submission" date="2020-05" db="EMBL/GenBank/DDBJ databases">
        <title>Phylogenomic resolution of chytrid fungi.</title>
        <authorList>
            <person name="Stajich J.E."/>
            <person name="Amses K."/>
            <person name="Simmons R."/>
            <person name="Seto K."/>
            <person name="Myers J."/>
            <person name="Bonds A."/>
            <person name="Quandt C.A."/>
            <person name="Barry K."/>
            <person name="Liu P."/>
            <person name="Grigoriev I."/>
            <person name="Longcore J.E."/>
            <person name="James T.Y."/>
        </authorList>
    </citation>
    <scope>NUCLEOTIDE SEQUENCE</scope>
    <source>
        <strain evidence="11">JEL0318</strain>
    </source>
</reference>
<dbReference type="Pfam" id="PF00211">
    <property type="entry name" value="Guanylate_cyc"/>
    <property type="match status" value="1"/>
</dbReference>
<dbReference type="GO" id="GO:0005886">
    <property type="term" value="C:plasma membrane"/>
    <property type="evidence" value="ECO:0007669"/>
    <property type="project" value="TreeGrafter"/>
</dbReference>
<feature type="region of interest" description="Disordered" evidence="9">
    <location>
        <begin position="356"/>
        <end position="385"/>
    </location>
</feature>
<organism evidence="11 12">
    <name type="scientific">Rhizophlyctis rosea</name>
    <dbReference type="NCBI Taxonomy" id="64517"/>
    <lineage>
        <taxon>Eukaryota</taxon>
        <taxon>Fungi</taxon>
        <taxon>Fungi incertae sedis</taxon>
        <taxon>Chytridiomycota</taxon>
        <taxon>Chytridiomycota incertae sedis</taxon>
        <taxon>Chytridiomycetes</taxon>
        <taxon>Rhizophlyctidales</taxon>
        <taxon>Rhizophlyctidaceae</taxon>
        <taxon>Rhizophlyctis</taxon>
    </lineage>
</organism>
<accession>A0AAD5SIJ9</accession>
<dbReference type="PROSITE" id="PS50125">
    <property type="entry name" value="GUANYLATE_CYCLASE_2"/>
    <property type="match status" value="1"/>
</dbReference>
<dbReference type="PROSITE" id="PS00452">
    <property type="entry name" value="GUANYLATE_CYCLASE_1"/>
    <property type="match status" value="1"/>
</dbReference>
<evidence type="ECO:0000256" key="8">
    <source>
        <dbReference type="SAM" id="Coils"/>
    </source>
</evidence>
<feature type="region of interest" description="Disordered" evidence="9">
    <location>
        <begin position="400"/>
        <end position="426"/>
    </location>
</feature>
<dbReference type="InterPro" id="IPR001054">
    <property type="entry name" value="A/G_cyclase"/>
</dbReference>
<comment type="similarity">
    <text evidence="7">Belongs to the adenylyl cyclase class-4/guanylyl cyclase family.</text>
</comment>
<evidence type="ECO:0000259" key="10">
    <source>
        <dbReference type="PROSITE" id="PS50125"/>
    </source>
</evidence>
<feature type="compositionally biased region" description="Low complexity" evidence="9">
    <location>
        <begin position="368"/>
        <end position="378"/>
    </location>
</feature>
<keyword evidence="12" id="KW-1185">Reference proteome</keyword>
<keyword evidence="2" id="KW-0812">Transmembrane</keyword>
<dbReference type="EMBL" id="JADGJD010000081">
    <property type="protein sequence ID" value="KAJ3055396.1"/>
    <property type="molecule type" value="Genomic_DNA"/>
</dbReference>
<dbReference type="PANTHER" id="PTHR11920">
    <property type="entry name" value="GUANYLYL CYCLASE"/>
    <property type="match status" value="1"/>
</dbReference>
<keyword evidence="5" id="KW-0472">Membrane</keyword>
<keyword evidence="8" id="KW-0175">Coiled coil</keyword>
<comment type="caution">
    <text evidence="11">The sequence shown here is derived from an EMBL/GenBank/DDBJ whole genome shotgun (WGS) entry which is preliminary data.</text>
</comment>
<dbReference type="SUPFAM" id="SSF55073">
    <property type="entry name" value="Nucleotide cyclase"/>
    <property type="match status" value="1"/>
</dbReference>
<name>A0AAD5SIJ9_9FUNG</name>
<sequence>MSSNIVDVPLHNGFDSTKNISRDGSGYATPTHDREVAMIPRAASVSLMEKQNRALSESVGRDRMIKEQKMLAQRKLVHFQEEEANIFEANLKEARQLYESQLVEGRLTEWRQKIQAEDLLKDETRKADLVNLVNKMSELKIQLTLQDEARDREVAFRAKMKLRREAFQARVKKLEERQKKEREELVITQERIAKNLKMIQALEIRGMDESRRRKALREFEIQSQQLAMRQQKEAEQLREMQLLKIRHMSEAAQLEFQSMTELEEVTTEQKEREGEMSAEHRALVRGEEDKLERQQAKLKALQITEEQKIQRNHLKQQQRKQGKILDRQQRHSAKIRERAAMAENSAIVGQEVALSSAGSETDGSESLDASSYAASSDYGGDGQEREEVDQMMDMETRAAMEKNQAADAENRRKRQAANDAVGELEDSLKKGRERIVALATHHRKLVEDLRSFHKDARNQRAREHKRKAAELMKDHEDEIRAVKTEQAQEMEELIATLGNQELIAAQQSSFDKQMDTVVSNQLLGNMLPKFVAEELKAGKTPEPSSFDNVCLFFTDIAGFKELAVRSTPRQIVALLNRMYVAFDNVIAHYEDLYKVETVGDSFMVCAGVMGDSGKTDEDHIRDASSAIECALELMEAAAEIDMSDQIIDKLNLRVGIQCGPVLAGVIGTKMPHFCLFGDTVNTASRMCSTSEALKIQVSSTVYETLKDAYAFEERGAISVKGKGQMTTYWLKGRKTA</sequence>
<dbReference type="InterPro" id="IPR018297">
    <property type="entry name" value="A/G_cyclase_CS"/>
</dbReference>
<dbReference type="GO" id="GO:0007168">
    <property type="term" value="P:receptor guanylyl cyclase signaling pathway"/>
    <property type="evidence" value="ECO:0007669"/>
    <property type="project" value="TreeGrafter"/>
</dbReference>
<dbReference type="GO" id="GO:0000166">
    <property type="term" value="F:nucleotide binding"/>
    <property type="evidence" value="ECO:0007669"/>
    <property type="project" value="UniProtKB-KW"/>
</dbReference>
<dbReference type="GO" id="GO:0001653">
    <property type="term" value="F:peptide receptor activity"/>
    <property type="evidence" value="ECO:0007669"/>
    <property type="project" value="TreeGrafter"/>
</dbReference>
<feature type="domain" description="Guanylate cyclase" evidence="10">
    <location>
        <begin position="550"/>
        <end position="687"/>
    </location>
</feature>
<dbReference type="GO" id="GO:0004383">
    <property type="term" value="F:guanylate cyclase activity"/>
    <property type="evidence" value="ECO:0007669"/>
    <property type="project" value="TreeGrafter"/>
</dbReference>
<dbReference type="Gene3D" id="3.30.70.1230">
    <property type="entry name" value="Nucleotide cyclase"/>
    <property type="match status" value="1"/>
</dbReference>
<dbReference type="GO" id="GO:0004016">
    <property type="term" value="F:adenylate cyclase activity"/>
    <property type="evidence" value="ECO:0007669"/>
    <property type="project" value="TreeGrafter"/>
</dbReference>
<dbReference type="SMART" id="SM00044">
    <property type="entry name" value="CYCc"/>
    <property type="match status" value="1"/>
</dbReference>
<evidence type="ECO:0000256" key="5">
    <source>
        <dbReference type="ARBA" id="ARBA00023136"/>
    </source>
</evidence>
<keyword evidence="6 7" id="KW-0456">Lyase</keyword>
<evidence type="ECO:0000256" key="2">
    <source>
        <dbReference type="ARBA" id="ARBA00022692"/>
    </source>
</evidence>
<dbReference type="AlphaFoldDB" id="A0AAD5SIJ9"/>
<dbReference type="InterPro" id="IPR029787">
    <property type="entry name" value="Nucleotide_cyclase"/>
</dbReference>